<dbReference type="Proteomes" id="UP001500457">
    <property type="component" value="Unassembled WGS sequence"/>
</dbReference>
<reference evidence="3" key="1">
    <citation type="journal article" date="2019" name="Int. J. Syst. Evol. Microbiol.">
        <title>The Global Catalogue of Microorganisms (GCM) 10K type strain sequencing project: providing services to taxonomists for standard genome sequencing and annotation.</title>
        <authorList>
            <consortium name="The Broad Institute Genomics Platform"/>
            <consortium name="The Broad Institute Genome Sequencing Center for Infectious Disease"/>
            <person name="Wu L."/>
            <person name="Ma J."/>
        </authorList>
    </citation>
    <scope>NUCLEOTIDE SEQUENCE [LARGE SCALE GENOMIC DNA]</scope>
    <source>
        <strain evidence="3">JCM 17983</strain>
    </source>
</reference>
<accession>A0ABP9E6N1</accession>
<feature type="region of interest" description="Disordered" evidence="1">
    <location>
        <begin position="38"/>
        <end position="66"/>
    </location>
</feature>
<gene>
    <name evidence="2" type="ORF">GCM10023203_15220</name>
</gene>
<dbReference type="EMBL" id="BAABHQ010000003">
    <property type="protein sequence ID" value="GAA4867615.1"/>
    <property type="molecule type" value="Genomic_DNA"/>
</dbReference>
<organism evidence="2 3">
    <name type="scientific">Actinomycetospora straminea</name>
    <dbReference type="NCBI Taxonomy" id="663607"/>
    <lineage>
        <taxon>Bacteria</taxon>
        <taxon>Bacillati</taxon>
        <taxon>Actinomycetota</taxon>
        <taxon>Actinomycetes</taxon>
        <taxon>Pseudonocardiales</taxon>
        <taxon>Pseudonocardiaceae</taxon>
        <taxon>Actinomycetospora</taxon>
    </lineage>
</organism>
<keyword evidence="3" id="KW-1185">Reference proteome</keyword>
<name>A0ABP9E6N1_9PSEU</name>
<evidence type="ECO:0000313" key="3">
    <source>
        <dbReference type="Proteomes" id="UP001500457"/>
    </source>
</evidence>
<evidence type="ECO:0000256" key="1">
    <source>
        <dbReference type="SAM" id="MobiDB-lite"/>
    </source>
</evidence>
<proteinExistence type="predicted"/>
<protein>
    <submittedName>
        <fullName evidence="2">Uncharacterized protein</fullName>
    </submittedName>
</protein>
<sequence>MDASADEPDASSAATVPVRYTVKTKVVMTAWNDATPQSQEAQAMRGPRGVLVGGVDGVVEDDTRER</sequence>
<comment type="caution">
    <text evidence="2">The sequence shown here is derived from an EMBL/GenBank/DDBJ whole genome shotgun (WGS) entry which is preliminary data.</text>
</comment>
<evidence type="ECO:0000313" key="2">
    <source>
        <dbReference type="EMBL" id="GAA4867615.1"/>
    </source>
</evidence>